<accession>A0AA43TU39</accession>
<sequence length="168" mass="19368">MSPREFRGWRAISGNLVSTWTALELANPEADTGAHQPEPIPFQTDGENKVRWLDQTRRWLVFEQHTSYRLQSGNGNLHMWNTTYHCLPPPAYTIQAIANPTMPQGMSPGEFLRDLKIRSPTAMYRDLGQPDALEKYGRELMDIMYQILDRIQGAMAELRNQQEAKHKN</sequence>
<protein>
    <submittedName>
        <fullName evidence="1">Uncharacterized protein</fullName>
    </submittedName>
</protein>
<comment type="caution">
    <text evidence="1">The sequence shown here is derived from an EMBL/GenBank/DDBJ whole genome shotgun (WGS) entry which is preliminary data.</text>
</comment>
<dbReference type="EMBL" id="JAPUFD010000015">
    <property type="protein sequence ID" value="MDI1491596.1"/>
    <property type="molecule type" value="Genomic_DNA"/>
</dbReference>
<evidence type="ECO:0000313" key="1">
    <source>
        <dbReference type="EMBL" id="MDI1491596.1"/>
    </source>
</evidence>
<evidence type="ECO:0000313" key="2">
    <source>
        <dbReference type="Proteomes" id="UP001161017"/>
    </source>
</evidence>
<reference evidence="1" key="1">
    <citation type="journal article" date="2023" name="Genome Biol. Evol.">
        <title>First Whole Genome Sequence and Flow Cytometry Genome Size Data for the Lichen-Forming Fungus Ramalina farinacea (Ascomycota).</title>
        <authorList>
            <person name="Llewellyn T."/>
            <person name="Mian S."/>
            <person name="Hill R."/>
            <person name="Leitch I.J."/>
            <person name="Gaya E."/>
        </authorList>
    </citation>
    <scope>NUCLEOTIDE SEQUENCE</scope>
    <source>
        <strain evidence="1">LIQ254RAFAR</strain>
    </source>
</reference>
<gene>
    <name evidence="1" type="ORF">OHK93_002805</name>
</gene>
<proteinExistence type="predicted"/>
<dbReference type="Proteomes" id="UP001161017">
    <property type="component" value="Unassembled WGS sequence"/>
</dbReference>
<name>A0AA43TU39_9LECA</name>
<organism evidence="1 2">
    <name type="scientific">Ramalina farinacea</name>
    <dbReference type="NCBI Taxonomy" id="258253"/>
    <lineage>
        <taxon>Eukaryota</taxon>
        <taxon>Fungi</taxon>
        <taxon>Dikarya</taxon>
        <taxon>Ascomycota</taxon>
        <taxon>Pezizomycotina</taxon>
        <taxon>Lecanoromycetes</taxon>
        <taxon>OSLEUM clade</taxon>
        <taxon>Lecanoromycetidae</taxon>
        <taxon>Lecanorales</taxon>
        <taxon>Lecanorineae</taxon>
        <taxon>Ramalinaceae</taxon>
        <taxon>Ramalina</taxon>
    </lineage>
</organism>
<dbReference type="AlphaFoldDB" id="A0AA43TU39"/>
<keyword evidence="2" id="KW-1185">Reference proteome</keyword>